<evidence type="ECO:0000313" key="2">
    <source>
        <dbReference type="Proteomes" id="UP000222366"/>
    </source>
</evidence>
<evidence type="ECO:0000313" key="1">
    <source>
        <dbReference type="EMBL" id="PHM58737.1"/>
    </source>
</evidence>
<comment type="caution">
    <text evidence="1">The sequence shown here is derived from an EMBL/GenBank/DDBJ whole genome shotgun (WGS) entry which is preliminary data.</text>
</comment>
<dbReference type="EMBL" id="NJAJ01000096">
    <property type="protein sequence ID" value="PHM58737.1"/>
    <property type="molecule type" value="Genomic_DNA"/>
</dbReference>
<proteinExistence type="predicted"/>
<sequence>MAITGQTCRKSPVAISTGSPSVLQVPVQLPSLLVDLLSTGSCSVFLGFTSEAFWDWAFILPPAGGLVFLTTAFAPCLAIPPNPVTQLAPSTINAPPCSALSVMSNRMASTWLNSTALSAALFNVLAAARAVSPMVSAPTNFNMVPVLDISEEGIIVPPLMANSAISGTVFQAPFAAPMAAFPGLSQAAFNFSLASSPHFCTSSLVSSHHSPALSKNPFSCSVSGVTAAFASCGGFAPCGACPTI</sequence>
<dbReference type="Proteomes" id="UP000222366">
    <property type="component" value="Unassembled WGS sequence"/>
</dbReference>
<name>A0A2D0K693_9GAMM</name>
<reference evidence="1 2" key="1">
    <citation type="journal article" date="2017" name="Nat. Microbiol.">
        <title>Natural product diversity associated with the nematode symbionts Photorhabdus and Xenorhabdus.</title>
        <authorList>
            <person name="Tobias N.J."/>
            <person name="Wolff H."/>
            <person name="Djahanschiri B."/>
            <person name="Grundmann F."/>
            <person name="Kronenwerth M."/>
            <person name="Shi Y.M."/>
            <person name="Simonyi S."/>
            <person name="Grun P."/>
            <person name="Shapiro-Ilan D."/>
            <person name="Pidot S.J."/>
            <person name="Stinear T.P."/>
            <person name="Ebersberger I."/>
            <person name="Bode H.B."/>
        </authorList>
    </citation>
    <scope>NUCLEOTIDE SEQUENCE [LARGE SCALE GENOMIC DNA]</scope>
    <source>
        <strain evidence="1 2">DSM 17904</strain>
    </source>
</reference>
<gene>
    <name evidence="1" type="ORF">Xsto_04098</name>
</gene>
<organism evidence="1 2">
    <name type="scientific">Xenorhabdus stockiae</name>
    <dbReference type="NCBI Taxonomy" id="351614"/>
    <lineage>
        <taxon>Bacteria</taxon>
        <taxon>Pseudomonadati</taxon>
        <taxon>Pseudomonadota</taxon>
        <taxon>Gammaproteobacteria</taxon>
        <taxon>Enterobacterales</taxon>
        <taxon>Morganellaceae</taxon>
        <taxon>Xenorhabdus</taxon>
    </lineage>
</organism>
<accession>A0A2D0K693</accession>
<dbReference type="AlphaFoldDB" id="A0A2D0K693"/>
<protein>
    <submittedName>
        <fullName evidence="1">Uncharacterized protein</fullName>
    </submittedName>
</protein>
<keyword evidence="2" id="KW-1185">Reference proteome</keyword>